<dbReference type="InterPro" id="IPR004713">
    <property type="entry name" value="CaH_exchang"/>
</dbReference>
<evidence type="ECO:0000256" key="4">
    <source>
        <dbReference type="ARBA" id="ARBA00022692"/>
    </source>
</evidence>
<feature type="transmembrane region" description="Helical" evidence="9">
    <location>
        <begin position="35"/>
        <end position="55"/>
    </location>
</feature>
<evidence type="ECO:0000256" key="1">
    <source>
        <dbReference type="ARBA" id="ARBA00004127"/>
    </source>
</evidence>
<comment type="similarity">
    <text evidence="2">Belongs to the Ca(2+):cation antiporter (CaCA) (TC 2.A.19) family.</text>
</comment>
<dbReference type="Pfam" id="PF01699">
    <property type="entry name" value="Na_Ca_ex"/>
    <property type="match status" value="2"/>
</dbReference>
<reference evidence="11 12" key="1">
    <citation type="journal article" date="2012" name="Science">
        <title>The Paleozoic origin of enzymatic lignin decomposition reconstructed from 31 fungal genomes.</title>
        <authorList>
            <person name="Floudas D."/>
            <person name="Binder M."/>
            <person name="Riley R."/>
            <person name="Barry K."/>
            <person name="Blanchette R.A."/>
            <person name="Henrissat B."/>
            <person name="Martinez A.T."/>
            <person name="Otillar R."/>
            <person name="Spatafora J.W."/>
            <person name="Yadav J.S."/>
            <person name="Aerts A."/>
            <person name="Benoit I."/>
            <person name="Boyd A."/>
            <person name="Carlson A."/>
            <person name="Copeland A."/>
            <person name="Coutinho P.M."/>
            <person name="de Vries R.P."/>
            <person name="Ferreira P."/>
            <person name="Findley K."/>
            <person name="Foster B."/>
            <person name="Gaskell J."/>
            <person name="Glotzer D."/>
            <person name="Gorecki P."/>
            <person name="Heitman J."/>
            <person name="Hesse C."/>
            <person name="Hori C."/>
            <person name="Igarashi K."/>
            <person name="Jurgens J.A."/>
            <person name="Kallen N."/>
            <person name="Kersten P."/>
            <person name="Kohler A."/>
            <person name="Kuees U."/>
            <person name="Kumar T.K.A."/>
            <person name="Kuo A."/>
            <person name="LaButti K."/>
            <person name="Larrondo L.F."/>
            <person name="Lindquist E."/>
            <person name="Ling A."/>
            <person name="Lombard V."/>
            <person name="Lucas S."/>
            <person name="Lundell T."/>
            <person name="Martin R."/>
            <person name="McLaughlin D.J."/>
            <person name="Morgenstern I."/>
            <person name="Morin E."/>
            <person name="Murat C."/>
            <person name="Nagy L.G."/>
            <person name="Nolan M."/>
            <person name="Ohm R.A."/>
            <person name="Patyshakuliyeva A."/>
            <person name="Rokas A."/>
            <person name="Ruiz-Duenas F.J."/>
            <person name="Sabat G."/>
            <person name="Salamov A."/>
            <person name="Samejima M."/>
            <person name="Schmutz J."/>
            <person name="Slot J.C."/>
            <person name="St John F."/>
            <person name="Stenlid J."/>
            <person name="Sun H."/>
            <person name="Sun S."/>
            <person name="Syed K."/>
            <person name="Tsang A."/>
            <person name="Wiebenga A."/>
            <person name="Young D."/>
            <person name="Pisabarro A."/>
            <person name="Eastwood D.C."/>
            <person name="Martin F."/>
            <person name="Cullen D."/>
            <person name="Grigoriev I.V."/>
            <person name="Hibbett D.S."/>
        </authorList>
    </citation>
    <scope>NUCLEOTIDE SEQUENCE</scope>
    <source>
        <strain evidence="12">FP-58527</strain>
    </source>
</reference>
<dbReference type="STRING" id="743788.S8E7W7"/>
<dbReference type="GO" id="GO:0015369">
    <property type="term" value="F:calcium:proton antiporter activity"/>
    <property type="evidence" value="ECO:0007669"/>
    <property type="project" value="UniProtKB-ARBA"/>
</dbReference>
<dbReference type="InterPro" id="IPR004837">
    <property type="entry name" value="NaCa_Exmemb"/>
</dbReference>
<dbReference type="EMBL" id="KE504147">
    <property type="protein sequence ID" value="EPT00708.1"/>
    <property type="molecule type" value="Genomic_DNA"/>
</dbReference>
<feature type="transmembrane region" description="Helical" evidence="9">
    <location>
        <begin position="423"/>
        <end position="448"/>
    </location>
</feature>
<keyword evidence="12" id="KW-1185">Reference proteome</keyword>
<evidence type="ECO:0000256" key="2">
    <source>
        <dbReference type="ARBA" id="ARBA00008170"/>
    </source>
</evidence>
<organism evidence="11 12">
    <name type="scientific">Fomitopsis schrenkii</name>
    <name type="common">Brown rot fungus</name>
    <dbReference type="NCBI Taxonomy" id="2126942"/>
    <lineage>
        <taxon>Eukaryota</taxon>
        <taxon>Fungi</taxon>
        <taxon>Dikarya</taxon>
        <taxon>Basidiomycota</taxon>
        <taxon>Agaricomycotina</taxon>
        <taxon>Agaricomycetes</taxon>
        <taxon>Polyporales</taxon>
        <taxon>Fomitopsis</taxon>
    </lineage>
</organism>
<dbReference type="PANTHER" id="PTHR31503:SF20">
    <property type="entry name" value="CA(2+)_H(+) EXCHANGER, PUTATIVE (EUROFUNG)-RELATED"/>
    <property type="match status" value="1"/>
</dbReference>
<evidence type="ECO:0000313" key="11">
    <source>
        <dbReference type="EMBL" id="EPT00708.1"/>
    </source>
</evidence>
<feature type="transmembrane region" description="Helical" evidence="9">
    <location>
        <begin position="206"/>
        <end position="227"/>
    </location>
</feature>
<keyword evidence="7 9" id="KW-0472">Membrane</keyword>
<feature type="transmembrane region" description="Helical" evidence="9">
    <location>
        <begin position="481"/>
        <end position="502"/>
    </location>
</feature>
<evidence type="ECO:0000256" key="8">
    <source>
        <dbReference type="SAM" id="MobiDB-lite"/>
    </source>
</evidence>
<evidence type="ECO:0000259" key="10">
    <source>
        <dbReference type="Pfam" id="PF01699"/>
    </source>
</evidence>
<feature type="domain" description="Sodium/calcium exchanger membrane region" evidence="10">
    <location>
        <begin position="67"/>
        <end position="226"/>
    </location>
</feature>
<feature type="transmembrane region" description="Helical" evidence="9">
    <location>
        <begin position="356"/>
        <end position="376"/>
    </location>
</feature>
<keyword evidence="3" id="KW-0813">Transport</keyword>
<evidence type="ECO:0000256" key="3">
    <source>
        <dbReference type="ARBA" id="ARBA00022448"/>
    </source>
</evidence>
<feature type="transmembrane region" description="Helical" evidence="9">
    <location>
        <begin position="133"/>
        <end position="156"/>
    </location>
</feature>
<feature type="transmembrane region" description="Helical" evidence="9">
    <location>
        <begin position="455"/>
        <end position="475"/>
    </location>
</feature>
<dbReference type="AlphaFoldDB" id="S8E7W7"/>
<feature type="region of interest" description="Disordered" evidence="8">
    <location>
        <begin position="306"/>
        <end position="332"/>
    </location>
</feature>
<accession>S8E7W7</accession>
<feature type="transmembrane region" description="Helical" evidence="9">
    <location>
        <begin position="67"/>
        <end position="87"/>
    </location>
</feature>
<dbReference type="Gene3D" id="1.20.1420.30">
    <property type="entry name" value="NCX, central ion-binding region"/>
    <property type="match status" value="2"/>
</dbReference>
<feature type="compositionally biased region" description="Low complexity" evidence="8">
    <location>
        <begin position="313"/>
        <end position="325"/>
    </location>
</feature>
<keyword evidence="5 9" id="KW-1133">Transmembrane helix</keyword>
<dbReference type="InParanoid" id="S8E7W7"/>
<dbReference type="Proteomes" id="UP000015241">
    <property type="component" value="Unassembled WGS sequence"/>
</dbReference>
<dbReference type="eggNOG" id="KOG1397">
    <property type="taxonomic scope" value="Eukaryota"/>
</dbReference>
<dbReference type="InterPro" id="IPR044880">
    <property type="entry name" value="NCX_ion-bd_dom_sf"/>
</dbReference>
<feature type="domain" description="Sodium/calcium exchanger membrane region" evidence="10">
    <location>
        <begin position="358"/>
        <end position="500"/>
    </location>
</feature>
<comment type="subcellular location">
    <subcellularLocation>
        <location evidence="1">Endomembrane system</location>
        <topology evidence="1">Multi-pass membrane protein</topology>
    </subcellularLocation>
</comment>
<feature type="transmembrane region" description="Helical" evidence="9">
    <location>
        <begin position="99"/>
        <end position="121"/>
    </location>
</feature>
<evidence type="ECO:0000256" key="6">
    <source>
        <dbReference type="ARBA" id="ARBA00023065"/>
    </source>
</evidence>
<dbReference type="GO" id="GO:0012505">
    <property type="term" value="C:endomembrane system"/>
    <property type="evidence" value="ECO:0007669"/>
    <property type="project" value="UniProtKB-SubCell"/>
</dbReference>
<keyword evidence="4 9" id="KW-0812">Transmembrane</keyword>
<dbReference type="PANTHER" id="PTHR31503">
    <property type="entry name" value="VACUOLAR CALCIUM ION TRANSPORTER"/>
    <property type="match status" value="1"/>
</dbReference>
<evidence type="ECO:0000256" key="5">
    <source>
        <dbReference type="ARBA" id="ARBA00022989"/>
    </source>
</evidence>
<sequence length="518" mass="56153">MSNLTRNLSSMSAMGSLRAAQPVGTSPGVWRGIKAILTISWLNILLLCIPIAWALDLSLPHTNSNDTLVFIFSFFAIIPLARLLAFATDELSLRVGQTLAGLLNATLVSRIVELIIAIIALVHCELQIVQSSLVGSILSDLLLVLGMCFFAGGIKFSEQGFGQSTTQLNCSLLIVSVIAILLPAAFHQVVGGDIPISEEGPAVLSFSRGVAVILLLIYACYLVFQLFSHKELYEDRYQDEGGDIYRSAHYPKGRTILYKPQWLRDSRRRSHDVTIAVIQNAGPVIQPIDERMGDAYEIARIASGPRTMDDAEPASSSSPSGSDVGSFRRHSNADVEVQQQTVEPEGIEAPQMSMPLTIGLLVIVTALVAVTAEWLVGSINGLTDSGHIKKQWVGLILLPIVSNAAEHATAVSVSVKDKLTLSLSVAIGAGIQISLFVIPFTVVLSWVLGKPLTMLFDPLESIVLFLSVLVVHYTASDGKSYWLEGVILMCLYLIIAVIFWYYPGDNTTQQIMTQSLAC</sequence>
<gene>
    <name evidence="11" type="ORF">FOMPIDRAFT_150496</name>
</gene>
<protein>
    <recommendedName>
        <fullName evidence="10">Sodium/calcium exchanger membrane region domain-containing protein</fullName>
    </recommendedName>
</protein>
<evidence type="ECO:0000256" key="9">
    <source>
        <dbReference type="SAM" id="Phobius"/>
    </source>
</evidence>
<name>S8E7W7_FOMSC</name>
<dbReference type="OrthoDB" id="1699231at2759"/>
<proteinExistence type="inferred from homology"/>
<evidence type="ECO:0000313" key="12">
    <source>
        <dbReference type="Proteomes" id="UP000015241"/>
    </source>
</evidence>
<dbReference type="HOGENOM" id="CLU_008721_4_2_1"/>
<feature type="transmembrane region" description="Helical" evidence="9">
    <location>
        <begin position="168"/>
        <end position="186"/>
    </location>
</feature>
<dbReference type="GO" id="GO:0006874">
    <property type="term" value="P:intracellular calcium ion homeostasis"/>
    <property type="evidence" value="ECO:0007669"/>
    <property type="project" value="TreeGrafter"/>
</dbReference>
<keyword evidence="6" id="KW-0406">Ion transport</keyword>
<dbReference type="FunFam" id="1.20.1420.30:FF:000024">
    <property type="entry name" value="Calcium/proton exchanger, variant"/>
    <property type="match status" value="1"/>
</dbReference>
<dbReference type="GO" id="GO:0000329">
    <property type="term" value="C:fungal-type vacuole membrane"/>
    <property type="evidence" value="ECO:0007669"/>
    <property type="project" value="TreeGrafter"/>
</dbReference>
<evidence type="ECO:0000256" key="7">
    <source>
        <dbReference type="ARBA" id="ARBA00023136"/>
    </source>
</evidence>